<comment type="caution">
    <text evidence="2">The sequence shown here is derived from an EMBL/GenBank/DDBJ whole genome shotgun (WGS) entry which is preliminary data.</text>
</comment>
<accession>A0A9W8HQR8</accession>
<name>A0A9W8HQR8_9FUNG</name>
<evidence type="ECO:0000313" key="2">
    <source>
        <dbReference type="EMBL" id="KAJ2798445.1"/>
    </source>
</evidence>
<keyword evidence="3" id="KW-1185">Reference proteome</keyword>
<reference evidence="2" key="1">
    <citation type="submission" date="2022-07" db="EMBL/GenBank/DDBJ databases">
        <title>Phylogenomic reconstructions and comparative analyses of Kickxellomycotina fungi.</title>
        <authorList>
            <person name="Reynolds N.K."/>
            <person name="Stajich J.E."/>
            <person name="Barry K."/>
            <person name="Grigoriev I.V."/>
            <person name="Crous P."/>
            <person name="Smith M.E."/>
        </authorList>
    </citation>
    <scope>NUCLEOTIDE SEQUENCE</scope>
    <source>
        <strain evidence="2">NRRL 1565</strain>
    </source>
</reference>
<sequence>PEPAPYSDALNATLGFQHVYVVTADKTDKKSNFEAIAALLDIDAQYIQSTSLDKAVAMREQNRYLADVTGISELDTHARIYADIVDRNIQSALIVRSDIDVELDIKMRLASALDNSTVRLYDSLIVGRTHSEPSEQEASEMEEFLRLTNGTDESSMQMQRYWTKKQFTSRRSIAHRTSFPRGISAYANSTLGFQKIFVLNTAARKDRRRNMEALGRFHKLRMEFAETFNGDTANALAASNRYLINGTHLACYLSHLQIYRRMVAEGIETALVLEDDVDMEMDIKERHGQIMKQIYRTYGSDWDMLYLGHCTTDANEPPADDLDSLATHSAYSERRVQLYETKYPMCLHAYAVTLDCAQRLAVLLEERLKTVGKEIDLILAVGVEYGVPTVLGTSPPYIVQVGRTELPSDLTQLKEGDTAQRLLRSTLYHLGLRNTDPQTLAPYMDWSKVSSAIAATE</sequence>
<dbReference type="OrthoDB" id="47375at2759"/>
<proteinExistence type="predicted"/>
<feature type="non-terminal residue" evidence="2">
    <location>
        <position position="457"/>
    </location>
</feature>
<dbReference type="EMBL" id="JANBUO010001397">
    <property type="protein sequence ID" value="KAJ2798445.1"/>
    <property type="molecule type" value="Genomic_DNA"/>
</dbReference>
<dbReference type="CDD" id="cd06532">
    <property type="entry name" value="Glyco_transf_25"/>
    <property type="match status" value="1"/>
</dbReference>
<evidence type="ECO:0000313" key="3">
    <source>
        <dbReference type="Proteomes" id="UP001140094"/>
    </source>
</evidence>
<dbReference type="AlphaFoldDB" id="A0A9W8HQR8"/>
<gene>
    <name evidence="2" type="ORF">H4R20_004821</name>
</gene>
<protein>
    <recommendedName>
        <fullName evidence="1">Glycosyl transferase family 25 domain-containing protein</fullName>
    </recommendedName>
</protein>
<feature type="domain" description="Glycosyl transferase family 25" evidence="1">
    <location>
        <begin position="194"/>
        <end position="365"/>
    </location>
</feature>
<evidence type="ECO:0000259" key="1">
    <source>
        <dbReference type="Pfam" id="PF01755"/>
    </source>
</evidence>
<dbReference type="InterPro" id="IPR002654">
    <property type="entry name" value="Glyco_trans_25"/>
</dbReference>
<dbReference type="Pfam" id="PF01755">
    <property type="entry name" value="Glyco_transf_25"/>
    <property type="match status" value="1"/>
</dbReference>
<dbReference type="Proteomes" id="UP001140094">
    <property type="component" value="Unassembled WGS sequence"/>
</dbReference>
<organism evidence="2 3">
    <name type="scientific">Coemansia guatemalensis</name>
    <dbReference type="NCBI Taxonomy" id="2761395"/>
    <lineage>
        <taxon>Eukaryota</taxon>
        <taxon>Fungi</taxon>
        <taxon>Fungi incertae sedis</taxon>
        <taxon>Zoopagomycota</taxon>
        <taxon>Kickxellomycotina</taxon>
        <taxon>Kickxellomycetes</taxon>
        <taxon>Kickxellales</taxon>
        <taxon>Kickxellaceae</taxon>
        <taxon>Coemansia</taxon>
    </lineage>
</organism>